<evidence type="ECO:0000256" key="7">
    <source>
        <dbReference type="ARBA" id="ARBA00023235"/>
    </source>
</evidence>
<dbReference type="GO" id="GO:0004034">
    <property type="term" value="F:aldose 1-epimerase activity"/>
    <property type="evidence" value="ECO:0007669"/>
    <property type="project" value="UniProtKB-EC"/>
</dbReference>
<protein>
    <recommendedName>
        <fullName evidence="5">Galactose mutarotase</fullName>
    </recommendedName>
    <alternativeName>
        <fullName evidence="12">40S ribosomal protein S28</fullName>
    </alternativeName>
    <alternativeName>
        <fullName evidence="10">Aldose 1-epimerase</fullName>
    </alternativeName>
    <alternativeName>
        <fullName evidence="11">Small ribosomal subunit protein eS28</fullName>
    </alternativeName>
</protein>
<feature type="compositionally biased region" description="Basic and acidic residues" evidence="14">
    <location>
        <begin position="248"/>
        <end position="302"/>
    </location>
</feature>
<dbReference type="PANTHER" id="PTHR10091:SF0">
    <property type="entry name" value="GALACTOSE MUTAROTASE"/>
    <property type="match status" value="1"/>
</dbReference>
<keyword evidence="8" id="KW-0687">Ribonucleoprotein</keyword>
<evidence type="ECO:0000313" key="17">
    <source>
        <dbReference type="Proteomes" id="UP000678499"/>
    </source>
</evidence>
<evidence type="ECO:0000256" key="5">
    <source>
        <dbReference type="ARBA" id="ARBA00021023"/>
    </source>
</evidence>
<dbReference type="InterPro" id="IPR000289">
    <property type="entry name" value="Ribosomal_eS28"/>
</dbReference>
<dbReference type="GO" id="GO:0006412">
    <property type="term" value="P:translation"/>
    <property type="evidence" value="ECO:0007669"/>
    <property type="project" value="InterPro"/>
</dbReference>
<dbReference type="InterPro" id="IPR011013">
    <property type="entry name" value="Gal_mutarotase_sf_dom"/>
</dbReference>
<comment type="pathway">
    <text evidence="2">Carbohydrate metabolism; galactose metabolism.</text>
</comment>
<keyword evidence="9" id="KW-0119">Carbohydrate metabolism</keyword>
<evidence type="ECO:0000256" key="14">
    <source>
        <dbReference type="SAM" id="MobiDB-lite"/>
    </source>
</evidence>
<dbReference type="OrthoDB" id="274691at2759"/>
<organism evidence="16">
    <name type="scientific">Notodromas monacha</name>
    <dbReference type="NCBI Taxonomy" id="399045"/>
    <lineage>
        <taxon>Eukaryota</taxon>
        <taxon>Metazoa</taxon>
        <taxon>Ecdysozoa</taxon>
        <taxon>Arthropoda</taxon>
        <taxon>Crustacea</taxon>
        <taxon>Oligostraca</taxon>
        <taxon>Ostracoda</taxon>
        <taxon>Podocopa</taxon>
        <taxon>Podocopida</taxon>
        <taxon>Cypridocopina</taxon>
        <taxon>Cypridoidea</taxon>
        <taxon>Cyprididae</taxon>
        <taxon>Notodromas</taxon>
    </lineage>
</organism>
<dbReference type="GO" id="GO:0030246">
    <property type="term" value="F:carbohydrate binding"/>
    <property type="evidence" value="ECO:0007669"/>
    <property type="project" value="InterPro"/>
</dbReference>
<dbReference type="NCBIfam" id="NF008277">
    <property type="entry name" value="PRK11055.1"/>
    <property type="match status" value="1"/>
</dbReference>
<gene>
    <name evidence="16" type="ORF">NMOB1V02_LOCUS3627</name>
</gene>
<dbReference type="EMBL" id="OA882528">
    <property type="protein sequence ID" value="CAD7275841.1"/>
    <property type="molecule type" value="Genomic_DNA"/>
</dbReference>
<keyword evidence="6" id="KW-0689">Ribosomal protein</keyword>
<dbReference type="GO" id="GO:0033499">
    <property type="term" value="P:galactose catabolic process via UDP-galactose, Leloir pathway"/>
    <property type="evidence" value="ECO:0007669"/>
    <property type="project" value="TreeGrafter"/>
</dbReference>
<evidence type="ECO:0000256" key="6">
    <source>
        <dbReference type="ARBA" id="ARBA00022980"/>
    </source>
</evidence>
<dbReference type="Gene3D" id="2.70.98.10">
    <property type="match status" value="1"/>
</dbReference>
<evidence type="ECO:0000256" key="11">
    <source>
        <dbReference type="ARBA" id="ARBA00035146"/>
    </source>
</evidence>
<keyword evidence="15" id="KW-0732">Signal</keyword>
<comment type="similarity">
    <text evidence="3">Belongs to the eukaryotic ribosomal protein eS28 family.</text>
</comment>
<evidence type="ECO:0000256" key="2">
    <source>
        <dbReference type="ARBA" id="ARBA00004947"/>
    </source>
</evidence>
<dbReference type="InterPro" id="IPR047215">
    <property type="entry name" value="Galactose_mutarotase-like"/>
</dbReference>
<dbReference type="SUPFAM" id="SSF74650">
    <property type="entry name" value="Galactose mutarotase-like"/>
    <property type="match status" value="1"/>
</dbReference>
<dbReference type="Proteomes" id="UP000678499">
    <property type="component" value="Unassembled WGS sequence"/>
</dbReference>
<evidence type="ECO:0000313" key="16">
    <source>
        <dbReference type="EMBL" id="CAD7275841.1"/>
    </source>
</evidence>
<dbReference type="HAMAP" id="MF_00292">
    <property type="entry name" value="Ribosomal_eS28"/>
    <property type="match status" value="1"/>
</dbReference>
<evidence type="ECO:0000256" key="9">
    <source>
        <dbReference type="ARBA" id="ARBA00023277"/>
    </source>
</evidence>
<dbReference type="InterPro" id="IPR014718">
    <property type="entry name" value="GH-type_carb-bd"/>
</dbReference>
<evidence type="ECO:0000256" key="15">
    <source>
        <dbReference type="SAM" id="SignalP"/>
    </source>
</evidence>
<dbReference type="Pfam" id="PF01263">
    <property type="entry name" value="Aldose_epim"/>
    <property type="match status" value="1"/>
</dbReference>
<dbReference type="CDD" id="cd04457">
    <property type="entry name" value="S1_S28E"/>
    <property type="match status" value="1"/>
</dbReference>
<keyword evidence="17" id="KW-1185">Reference proteome</keyword>
<feature type="compositionally biased region" description="Acidic residues" evidence="14">
    <location>
        <begin position="184"/>
        <end position="195"/>
    </location>
</feature>
<dbReference type="Pfam" id="PF01200">
    <property type="entry name" value="Ribosomal_S28e"/>
    <property type="match status" value="1"/>
</dbReference>
<keyword evidence="7" id="KW-0413">Isomerase</keyword>
<feature type="signal peptide" evidence="15">
    <location>
        <begin position="1"/>
        <end position="23"/>
    </location>
</feature>
<evidence type="ECO:0000256" key="13">
    <source>
        <dbReference type="ARBA" id="ARBA00045743"/>
    </source>
</evidence>
<accession>A0A7R9BJT7</accession>
<feature type="compositionally biased region" description="Basic and acidic residues" evidence="14">
    <location>
        <begin position="314"/>
        <end position="346"/>
    </location>
</feature>
<evidence type="ECO:0000256" key="12">
    <source>
        <dbReference type="ARBA" id="ARBA00035453"/>
    </source>
</evidence>
<feature type="compositionally biased region" description="Basic and acidic residues" evidence="14">
    <location>
        <begin position="146"/>
        <end position="155"/>
    </location>
</feature>
<feature type="compositionally biased region" description="Basic residues" evidence="14">
    <location>
        <begin position="202"/>
        <end position="214"/>
    </location>
</feature>
<sequence>MLIKCDLLATLVLLCLFFDFANSSSDGKQTALVGQTAAIPQHHGNQERFIRFVVKRCSKKAFHQKHREHESLAERVRALESCVVNKLRKVCSPTEFSFENGRFIEIHSSKKAEIPKENDLAKRRSKRSANASKQKSKGRRQVTNDSNRKKPKSETPDDESSPKVKSKSRQARKNYDNRKHHHEEEEEEEEEDDEEIRERSKGNQRRKQKGKNKNRHESSTEVEDDHEAAEQKRKPSRKRPNNNDDDEVKSKKQSSEGSRKRTDEEKDTESRKKSQKDYTKDDVGGDKNFEVRRDSNSHRNPVDEEAAAAAADSEANHNKAFTRNDEEVEKRRTHSESNIEQREEISKLNSKPLKKRHEEAVTSSSISEHEKRKQDEKRPAFSYETLDAWNKSKEDLILGVQTSSKSVEERTSGNSKRPADNASSRRTSHSNFPPLWVFSKEPFLVMAAGESAFHRREQSDKEDIVRLLVCRVSGEDLLSRIKMDRIKLARVVKVLGRTGSQGQCTQVKVEFLDESSRSIIRNVKGPVRVGDTLTLLESEREARRLRKSAMVNVTISEECFGRLCNGDEVKAIRMIENTSGAVLELISYGARVRNFHIPGTDGKLVDVVLGHDTLEDYLKDDSPYFGATIGRVANRIQKGAFILDGKLFQLPVNDGENHLHGGPEGFSRKNWSSEILRDSVKFHLKSPDGDQGYPGNVFVSVEYSFHSPRSIQIYFDATTDAPTPLSLTNHAYFNLAGHDAGRTELLCHHVKLYCDKRTPTDESLIPTGQILQVEGQYDLQSMTELKEKIPADGYDDNFCPIMNEKLKPYATVFHPRTKIQFHVSGTLPGVQFYTGNFLPSSRLGKGGVLYERQGAFCLEPQHHPNSVNNHLSSCILRPADRYKHVILWEYDLADV</sequence>
<evidence type="ECO:0000256" key="3">
    <source>
        <dbReference type="ARBA" id="ARBA00005943"/>
    </source>
</evidence>
<dbReference type="AlphaFoldDB" id="A0A7R9BJT7"/>
<dbReference type="PROSITE" id="PS00545">
    <property type="entry name" value="ALDOSE_1_EPIMERASE"/>
    <property type="match status" value="1"/>
</dbReference>
<evidence type="ECO:0000256" key="8">
    <source>
        <dbReference type="ARBA" id="ARBA00023274"/>
    </source>
</evidence>
<dbReference type="FunFam" id="2.40.50.140:FF:000025">
    <property type="entry name" value="40S ribosomal protein S28"/>
    <property type="match status" value="1"/>
</dbReference>
<dbReference type="Gene3D" id="2.40.50.140">
    <property type="entry name" value="Nucleic acid-binding proteins"/>
    <property type="match status" value="1"/>
</dbReference>
<dbReference type="CDD" id="cd09019">
    <property type="entry name" value="galactose_mutarotase_like"/>
    <property type="match status" value="1"/>
</dbReference>
<dbReference type="PROSITE" id="PS00961">
    <property type="entry name" value="RIBOSOMAL_S28E"/>
    <property type="match status" value="1"/>
</dbReference>
<dbReference type="SUPFAM" id="SSF50249">
    <property type="entry name" value="Nucleic acid-binding proteins"/>
    <property type="match status" value="1"/>
</dbReference>
<dbReference type="GO" id="GO:0003735">
    <property type="term" value="F:structural constituent of ribosome"/>
    <property type="evidence" value="ECO:0007669"/>
    <property type="project" value="InterPro"/>
</dbReference>
<dbReference type="GO" id="GO:0006006">
    <property type="term" value="P:glucose metabolic process"/>
    <property type="evidence" value="ECO:0007669"/>
    <property type="project" value="TreeGrafter"/>
</dbReference>
<evidence type="ECO:0000256" key="10">
    <source>
        <dbReference type="ARBA" id="ARBA00032729"/>
    </source>
</evidence>
<evidence type="ECO:0000256" key="1">
    <source>
        <dbReference type="ARBA" id="ARBA00001712"/>
    </source>
</evidence>
<feature type="chain" id="PRO_5036210079" description="Galactose mutarotase" evidence="15">
    <location>
        <begin position="24"/>
        <end position="895"/>
    </location>
</feature>
<dbReference type="PANTHER" id="PTHR10091">
    <property type="entry name" value="ALDOSE-1-EPIMERASE"/>
    <property type="match status" value="1"/>
</dbReference>
<reference evidence="16" key="1">
    <citation type="submission" date="2020-11" db="EMBL/GenBank/DDBJ databases">
        <authorList>
            <person name="Tran Van P."/>
        </authorList>
    </citation>
    <scope>NUCLEOTIDE SEQUENCE</scope>
</reference>
<dbReference type="InterPro" id="IPR018052">
    <property type="entry name" value="Ald1_epimerase_CS"/>
</dbReference>
<feature type="compositionally biased region" description="Polar residues" evidence="14">
    <location>
        <begin position="421"/>
        <end position="431"/>
    </location>
</feature>
<comment type="similarity">
    <text evidence="4">Belongs to the aldose epimerase family.</text>
</comment>
<dbReference type="GO" id="GO:0005840">
    <property type="term" value="C:ribosome"/>
    <property type="evidence" value="ECO:0007669"/>
    <property type="project" value="UniProtKB-KW"/>
</dbReference>
<dbReference type="EMBL" id="CAJPEX010000491">
    <property type="protein sequence ID" value="CAG0915993.1"/>
    <property type="molecule type" value="Genomic_DNA"/>
</dbReference>
<dbReference type="InterPro" id="IPR008183">
    <property type="entry name" value="Aldose_1/G6P_1-epimerase"/>
</dbReference>
<dbReference type="InterPro" id="IPR028626">
    <property type="entry name" value="Ribosomal_eS28_CS"/>
</dbReference>
<proteinExistence type="inferred from homology"/>
<comment type="function">
    <text evidence="13">Mutarotase that catalyzes the interconversion of beta-D-galactose and alpha-D-galactose during galactose metabolism. Beta-D-galactose is metabolized in the liver into glucose 1-phosphate, the primary metabolic fuel, by the action of four enzymes that constitute the Leloir pathway: GALM, GALK1 (galactokinase), GALT (galactose-1-phosphate uridylyltransferase) and GALE (UDP-galactose-4'-epimerase). Involved in the maintenance of the equilibrium between the beta- and alpha-anomers of galactose, therefore ensuring a sufficient supply of the alpha-anomer for GALK1. Also active on D-glucose although shows a preference for galactose over glucose.</text>
</comment>
<feature type="compositionally biased region" description="Basic and acidic residues" evidence="14">
    <location>
        <begin position="367"/>
        <end position="379"/>
    </location>
</feature>
<evidence type="ECO:0000256" key="4">
    <source>
        <dbReference type="ARBA" id="ARBA00006206"/>
    </source>
</evidence>
<name>A0A7R9BJT7_9CRUS</name>
<dbReference type="InterPro" id="IPR012340">
    <property type="entry name" value="NA-bd_OB-fold"/>
</dbReference>
<feature type="region of interest" description="Disordered" evidence="14">
    <location>
        <begin position="114"/>
        <end position="379"/>
    </location>
</feature>
<dbReference type="UniPathway" id="UPA00214"/>
<dbReference type="GO" id="GO:1990904">
    <property type="term" value="C:ribonucleoprotein complex"/>
    <property type="evidence" value="ECO:0007669"/>
    <property type="project" value="UniProtKB-KW"/>
</dbReference>
<feature type="region of interest" description="Disordered" evidence="14">
    <location>
        <begin position="401"/>
        <end position="431"/>
    </location>
</feature>
<comment type="catalytic activity">
    <reaction evidence="1">
        <text>alpha-D-galactose = beta-D-galactose</text>
        <dbReference type="Rhea" id="RHEA:28675"/>
        <dbReference type="ChEBI" id="CHEBI:27667"/>
        <dbReference type="ChEBI" id="CHEBI:28061"/>
        <dbReference type="EC" id="5.1.3.3"/>
    </reaction>
    <physiologicalReaction direction="right-to-left" evidence="1">
        <dbReference type="Rhea" id="RHEA:28677"/>
    </physiologicalReaction>
</comment>